<evidence type="ECO:0000313" key="2">
    <source>
        <dbReference type="EMBL" id="REL31922.1"/>
    </source>
</evidence>
<feature type="transmembrane region" description="Helical" evidence="1">
    <location>
        <begin position="20"/>
        <end position="39"/>
    </location>
</feature>
<protein>
    <submittedName>
        <fullName evidence="2">Uncharacterized protein</fullName>
    </submittedName>
</protein>
<keyword evidence="1" id="KW-1133">Transmembrane helix</keyword>
<proteinExistence type="predicted"/>
<evidence type="ECO:0000313" key="3">
    <source>
        <dbReference type="Proteomes" id="UP000256899"/>
    </source>
</evidence>
<comment type="caution">
    <text evidence="2">The sequence shown here is derived from an EMBL/GenBank/DDBJ whole genome shotgun (WGS) entry which is preliminary data.</text>
</comment>
<evidence type="ECO:0000256" key="1">
    <source>
        <dbReference type="SAM" id="Phobius"/>
    </source>
</evidence>
<reference evidence="3" key="1">
    <citation type="submission" date="2018-08" db="EMBL/GenBank/DDBJ databases">
        <title>Thalassotalea euphylliae genome.</title>
        <authorList>
            <person name="Summers S."/>
            <person name="Rice S.A."/>
            <person name="Freckelton M.L."/>
            <person name="Nedved B.T."/>
            <person name="Hadfield M.G."/>
        </authorList>
    </citation>
    <scope>NUCLEOTIDE SEQUENCE [LARGE SCALE GENOMIC DNA]</scope>
    <source>
        <strain evidence="3">H3</strain>
    </source>
</reference>
<gene>
    <name evidence="2" type="ORF">DXX94_15020</name>
</gene>
<keyword evidence="3" id="KW-1185">Reference proteome</keyword>
<keyword evidence="1" id="KW-0812">Transmembrane</keyword>
<sequence>MISYNYFGAKKSQIQPNGKYLRMIISISTHLLSIRISLFKSVGKASANRIDSRMLASEKLATKKLVAKK</sequence>
<name>A0A3E0U7N1_9GAMM</name>
<dbReference type="EMBL" id="QUOT01000001">
    <property type="protein sequence ID" value="REL31922.1"/>
    <property type="molecule type" value="Genomic_DNA"/>
</dbReference>
<accession>A0A3E0U7N1</accession>
<dbReference type="Proteomes" id="UP000256899">
    <property type="component" value="Unassembled WGS sequence"/>
</dbReference>
<dbReference type="AlphaFoldDB" id="A0A3E0U7N1"/>
<keyword evidence="1" id="KW-0472">Membrane</keyword>
<organism evidence="2 3">
    <name type="scientific">Thalassotalea euphylliae</name>
    <dbReference type="NCBI Taxonomy" id="1655234"/>
    <lineage>
        <taxon>Bacteria</taxon>
        <taxon>Pseudomonadati</taxon>
        <taxon>Pseudomonadota</taxon>
        <taxon>Gammaproteobacteria</taxon>
        <taxon>Alteromonadales</taxon>
        <taxon>Colwelliaceae</taxon>
        <taxon>Thalassotalea</taxon>
    </lineage>
</organism>